<protein>
    <recommendedName>
        <fullName evidence="2">Phosphatidylinositol transfer protein N-terminal domain-containing protein</fullName>
    </recommendedName>
</protein>
<dbReference type="GO" id="GO:0008526">
    <property type="term" value="F:phosphatidylinositol transfer activity"/>
    <property type="evidence" value="ECO:0007669"/>
    <property type="project" value="TreeGrafter"/>
</dbReference>
<proteinExistence type="predicted"/>
<dbReference type="InterPro" id="IPR001666">
    <property type="entry name" value="PI_transfer"/>
</dbReference>
<dbReference type="InterPro" id="IPR023393">
    <property type="entry name" value="START-like_dom_sf"/>
</dbReference>
<dbReference type="PANTHER" id="PTHR10658:SF35">
    <property type="entry name" value="PHOSPHATIDYLINOSITOL TRANSFER PROTEIN"/>
    <property type="match status" value="1"/>
</dbReference>
<dbReference type="GO" id="GO:0008525">
    <property type="term" value="F:phosphatidylcholine transporter activity"/>
    <property type="evidence" value="ECO:0007669"/>
    <property type="project" value="TreeGrafter"/>
</dbReference>
<dbReference type="PANTHER" id="PTHR10658">
    <property type="entry name" value="PHOSPHATIDYLINOSITOL TRANSFER PROTEIN"/>
    <property type="match status" value="1"/>
</dbReference>
<feature type="compositionally biased region" description="Basic and acidic residues" evidence="1">
    <location>
        <begin position="161"/>
        <end position="178"/>
    </location>
</feature>
<evidence type="ECO:0000313" key="3">
    <source>
        <dbReference type="Proteomes" id="UP000887574"/>
    </source>
</evidence>
<dbReference type="Pfam" id="PF02121">
    <property type="entry name" value="IP_trans"/>
    <property type="match status" value="2"/>
</dbReference>
<feature type="compositionally biased region" description="Acidic residues" evidence="1">
    <location>
        <begin position="137"/>
        <end position="153"/>
    </location>
</feature>
<evidence type="ECO:0000256" key="1">
    <source>
        <dbReference type="SAM" id="MobiDB-lite"/>
    </source>
</evidence>
<dbReference type="GO" id="GO:0005737">
    <property type="term" value="C:cytoplasm"/>
    <property type="evidence" value="ECO:0007669"/>
    <property type="project" value="TreeGrafter"/>
</dbReference>
<dbReference type="SUPFAM" id="SSF55961">
    <property type="entry name" value="Bet v1-like"/>
    <property type="match status" value="1"/>
</dbReference>
<organism evidence="3 4">
    <name type="scientific">Ditylenchus dipsaci</name>
    <dbReference type="NCBI Taxonomy" id="166011"/>
    <lineage>
        <taxon>Eukaryota</taxon>
        <taxon>Metazoa</taxon>
        <taxon>Ecdysozoa</taxon>
        <taxon>Nematoda</taxon>
        <taxon>Chromadorea</taxon>
        <taxon>Rhabditida</taxon>
        <taxon>Tylenchina</taxon>
        <taxon>Tylenchomorpha</taxon>
        <taxon>Sphaerularioidea</taxon>
        <taxon>Anguinidae</taxon>
        <taxon>Anguininae</taxon>
        <taxon>Ditylenchus</taxon>
    </lineage>
</organism>
<dbReference type="InterPro" id="IPR055261">
    <property type="entry name" value="PI_transfer_N"/>
</dbReference>
<dbReference type="GO" id="GO:0031210">
    <property type="term" value="F:phosphatidylcholine binding"/>
    <property type="evidence" value="ECO:0007669"/>
    <property type="project" value="TreeGrafter"/>
</dbReference>
<evidence type="ECO:0000313" key="4">
    <source>
        <dbReference type="WBParaSite" id="jg14107"/>
    </source>
</evidence>
<feature type="region of interest" description="Disordered" evidence="1">
    <location>
        <begin position="36"/>
        <end position="178"/>
    </location>
</feature>
<name>A0A915D0J5_9BILA</name>
<evidence type="ECO:0000259" key="2">
    <source>
        <dbReference type="Pfam" id="PF02121"/>
    </source>
</evidence>
<feature type="domain" description="Phosphatidylinositol transfer protein N-terminal" evidence="2">
    <location>
        <begin position="205"/>
        <end position="340"/>
    </location>
</feature>
<dbReference type="WBParaSite" id="jg14107">
    <property type="protein sequence ID" value="jg14107"/>
    <property type="gene ID" value="jg14107"/>
</dbReference>
<accession>A0A915D0J5</accession>
<dbReference type="AlphaFoldDB" id="A0A915D0J5"/>
<feature type="compositionally biased region" description="Basic and acidic residues" evidence="1">
    <location>
        <begin position="52"/>
        <end position="82"/>
    </location>
</feature>
<keyword evidence="3" id="KW-1185">Reference proteome</keyword>
<dbReference type="Proteomes" id="UP000887574">
    <property type="component" value="Unplaced"/>
</dbReference>
<dbReference type="GO" id="GO:0035091">
    <property type="term" value="F:phosphatidylinositol binding"/>
    <property type="evidence" value="ECO:0007669"/>
    <property type="project" value="TreeGrafter"/>
</dbReference>
<feature type="domain" description="Phosphatidylinositol transfer protein N-terminal" evidence="2">
    <location>
        <begin position="342"/>
        <end position="415"/>
    </location>
</feature>
<dbReference type="Gene3D" id="3.30.530.20">
    <property type="match status" value="2"/>
</dbReference>
<reference evidence="4" key="1">
    <citation type="submission" date="2022-11" db="UniProtKB">
        <authorList>
            <consortium name="WormBaseParasite"/>
        </authorList>
    </citation>
    <scope>IDENTIFICATION</scope>
</reference>
<sequence length="436" mass="50270">MSLPTMVLLLPDILQISTFCAVASSAAFLLMCKRRKKAKPSNPPVKHAVKPKPADAPKDAAKPNSKKKDEPEKLGKLQKEVKISSNESDQNEKLKKAVLKVENTEDSKDKDAKADANKRKDKATQVHGSDNTAVEAENSEQDDVDDTSEEDGISNESSPKPVEEQTDDKPKKETKIDVPKVQTNIIQAVVLKGHSGDPREFLSTNIKEYRFAMPLTLDEYERGQRRRTSEERTILKRHLTTWQMLHGTFTRKIYHLKTKAPWFMQKLFPEEAFNILEESWNAFPYTKTVLTNPGYMKEKFHIIIETLHTDEDAILQNALNLSEQVFRKREIVNLNIYNEHDLKEADIDTAIPKIRLYKVCHVYFKWFGLQNKVERGIQESYPRLFTKFNREMFCWIDEWHGKSSEELEQYEKEAAEKLRELFVNGSVVGMQANDLS</sequence>
<feature type="compositionally biased region" description="Basic and acidic residues" evidence="1">
    <location>
        <begin position="102"/>
        <end position="124"/>
    </location>
</feature>